<proteinExistence type="predicted"/>
<sequence length="76" mass="8267">MHVLLMCECLGSQQIEFQTGKLEMGTEPKVCNSTSERSTINQSTGELLSVLGFRREHRSSASNKYSLGIDAATATS</sequence>
<accession>A0AAV4TSH7</accession>
<organism evidence="1 2">
    <name type="scientific">Caerostris extrusa</name>
    <name type="common">Bark spider</name>
    <name type="synonym">Caerostris bankana</name>
    <dbReference type="NCBI Taxonomy" id="172846"/>
    <lineage>
        <taxon>Eukaryota</taxon>
        <taxon>Metazoa</taxon>
        <taxon>Ecdysozoa</taxon>
        <taxon>Arthropoda</taxon>
        <taxon>Chelicerata</taxon>
        <taxon>Arachnida</taxon>
        <taxon>Araneae</taxon>
        <taxon>Araneomorphae</taxon>
        <taxon>Entelegynae</taxon>
        <taxon>Araneoidea</taxon>
        <taxon>Araneidae</taxon>
        <taxon>Caerostris</taxon>
    </lineage>
</organism>
<protein>
    <submittedName>
        <fullName evidence="1">Uncharacterized protein</fullName>
    </submittedName>
</protein>
<dbReference type="AlphaFoldDB" id="A0AAV4TSH7"/>
<name>A0AAV4TSH7_CAEEX</name>
<evidence type="ECO:0000313" key="1">
    <source>
        <dbReference type="EMBL" id="GIY49200.1"/>
    </source>
</evidence>
<dbReference type="EMBL" id="BPLR01011806">
    <property type="protein sequence ID" value="GIY49200.1"/>
    <property type="molecule type" value="Genomic_DNA"/>
</dbReference>
<gene>
    <name evidence="1" type="ORF">CEXT_37961</name>
</gene>
<comment type="caution">
    <text evidence="1">The sequence shown here is derived from an EMBL/GenBank/DDBJ whole genome shotgun (WGS) entry which is preliminary data.</text>
</comment>
<evidence type="ECO:0000313" key="2">
    <source>
        <dbReference type="Proteomes" id="UP001054945"/>
    </source>
</evidence>
<dbReference type="Proteomes" id="UP001054945">
    <property type="component" value="Unassembled WGS sequence"/>
</dbReference>
<reference evidence="1 2" key="1">
    <citation type="submission" date="2021-06" db="EMBL/GenBank/DDBJ databases">
        <title>Caerostris extrusa draft genome.</title>
        <authorList>
            <person name="Kono N."/>
            <person name="Arakawa K."/>
        </authorList>
    </citation>
    <scope>NUCLEOTIDE SEQUENCE [LARGE SCALE GENOMIC DNA]</scope>
</reference>
<keyword evidence="2" id="KW-1185">Reference proteome</keyword>